<comment type="caution">
    <text evidence="3">The sequence shown here is derived from an EMBL/GenBank/DDBJ whole genome shotgun (WGS) entry which is preliminary data.</text>
</comment>
<keyword evidence="1" id="KW-0479">Metal-binding</keyword>
<accession>A0A5D4TCD5</accession>
<feature type="domain" description="SWIM-type" evidence="2">
    <location>
        <begin position="59"/>
        <end position="92"/>
    </location>
</feature>
<dbReference type="Proteomes" id="UP000324517">
    <property type="component" value="Unassembled WGS sequence"/>
</dbReference>
<dbReference type="GeneID" id="96740597"/>
<dbReference type="RefSeq" id="WP_157663850.1">
    <property type="nucleotide sequence ID" value="NZ_CP020880.1"/>
</dbReference>
<dbReference type="InterPro" id="IPR007527">
    <property type="entry name" value="Znf_SWIM"/>
</dbReference>
<dbReference type="PROSITE" id="PS50966">
    <property type="entry name" value="ZF_SWIM"/>
    <property type="match status" value="1"/>
</dbReference>
<proteinExistence type="predicted"/>
<evidence type="ECO:0000313" key="3">
    <source>
        <dbReference type="EMBL" id="TYS72398.1"/>
    </source>
</evidence>
<dbReference type="GO" id="GO:0008270">
    <property type="term" value="F:zinc ion binding"/>
    <property type="evidence" value="ECO:0007669"/>
    <property type="project" value="UniProtKB-KW"/>
</dbReference>
<keyword evidence="1" id="KW-0862">Zinc</keyword>
<dbReference type="AlphaFoldDB" id="A0A5D4TCD5"/>
<evidence type="ECO:0000259" key="2">
    <source>
        <dbReference type="PROSITE" id="PS50966"/>
    </source>
</evidence>
<keyword evidence="1" id="KW-0863">Zinc-finger</keyword>
<gene>
    <name evidence="3" type="ORF">FZC75_10635</name>
</gene>
<name>A0A5D4TCD5_9BACI</name>
<evidence type="ECO:0000313" key="4">
    <source>
        <dbReference type="Proteomes" id="UP000324517"/>
    </source>
</evidence>
<organism evidence="3 4">
    <name type="scientific">Sutcliffiella horikoshii</name>
    <dbReference type="NCBI Taxonomy" id="79883"/>
    <lineage>
        <taxon>Bacteria</taxon>
        <taxon>Bacillati</taxon>
        <taxon>Bacillota</taxon>
        <taxon>Bacilli</taxon>
        <taxon>Bacillales</taxon>
        <taxon>Bacillaceae</taxon>
        <taxon>Sutcliffiella</taxon>
    </lineage>
</organism>
<protein>
    <recommendedName>
        <fullName evidence="2">SWIM-type domain-containing protein</fullName>
    </recommendedName>
</protein>
<dbReference type="EMBL" id="VTET01000004">
    <property type="protein sequence ID" value="TYS72398.1"/>
    <property type="molecule type" value="Genomic_DNA"/>
</dbReference>
<reference evidence="3 4" key="1">
    <citation type="submission" date="2019-08" db="EMBL/GenBank/DDBJ databases">
        <title>Bacillus genomes from the desert of Cuatro Cienegas, Coahuila.</title>
        <authorList>
            <person name="Olmedo-Alvarez G."/>
        </authorList>
    </citation>
    <scope>NUCLEOTIDE SEQUENCE [LARGE SCALE GENOMIC DNA]</scope>
    <source>
        <strain evidence="3 4">CH98b_3T</strain>
    </source>
</reference>
<sequence>MVTKMEQFAAWLINTYPLTNDNNRNILKEGLKLFRQGNVIHAYQEGSSMTGKVQDNGQKHVLLDEEIGDLSRCSCGATTLCPHQLATFLSVWSQSKTIASLIDGWKEQSTDNILPTFASATIKKEATTYEDSSLSSWLEFVDYQHQQYKSSIPSKRTYLTGLTHAFFPKLRTQAPKKAEIRPLFLLHASLYCMEQVIDSYDSSQPYQYIADILHRFVDTVEEESKGLFHSAIAFQLDSLLKESRQLIREKLLQQEEPFIREMFYVYQFTWNDVFQRRNWMSSELKELEGETSLQAELAKTHLLFLLKKDEDALKLVKKNGNQYAPYLFHWLQSLVSTKAKDRLESWLAISLPIVTSYIHSEPTYDRKRQLTKHLLKLLTDYAMETRQDKLYKDAMRQLMPYSYGEYEWYLFETKNYRQWVELQLWMGFELSGLEAYKLKEIKKTDAYALFPLYHVAINKALEQRNKTAYKEATSLLKTLHSLYKKEKLEDIWLQYLLQLKEGTKRLRSFQEELKKGRFSYD</sequence>
<evidence type="ECO:0000256" key="1">
    <source>
        <dbReference type="PROSITE-ProRule" id="PRU00325"/>
    </source>
</evidence>